<dbReference type="InterPro" id="IPR003741">
    <property type="entry name" value="LUD_dom"/>
</dbReference>
<dbReference type="SUPFAM" id="SSF100950">
    <property type="entry name" value="NagB/RpiA/CoA transferase-like"/>
    <property type="match status" value="1"/>
</dbReference>
<sequence>MDYGKLKKNFEDHRFLTSYFETREEAAAYLKEKIRGEKVGFGGSMTCQEMGLYELLKENNQVVWHWKDEMTAAEARRAAMDSTVYILSANGVSETGELVNIDGTGNRAAASLFGPERVFYVIGRNKIAPDLHSTIARAKNTACTKNARRLGVKTPCAASEELRCYDCNSPARICSATVILERPCNGMTVELVFINEDLGY</sequence>
<dbReference type="InterPro" id="IPR037171">
    <property type="entry name" value="NagB/RpiA_transferase-like"/>
</dbReference>
<gene>
    <name evidence="2" type="ORF">H8708_03820</name>
</gene>
<comment type="caution">
    <text evidence="2">The sequence shown here is derived from an EMBL/GenBank/DDBJ whole genome shotgun (WGS) entry which is preliminary data.</text>
</comment>
<feature type="domain" description="LUD" evidence="1">
    <location>
        <begin position="5"/>
        <end position="181"/>
    </location>
</feature>
<dbReference type="PANTHER" id="PTHR36179:SF2">
    <property type="entry name" value="LUD DOMAIN-CONTAINING PROTEIN"/>
    <property type="match status" value="1"/>
</dbReference>
<accession>A0ABR7NQI1</accession>
<dbReference type="InterPro" id="IPR024185">
    <property type="entry name" value="FTHF_cligase-like_sf"/>
</dbReference>
<dbReference type="Proteomes" id="UP000647491">
    <property type="component" value="Unassembled WGS sequence"/>
</dbReference>
<reference evidence="2 3" key="1">
    <citation type="submission" date="2020-08" db="EMBL/GenBank/DDBJ databases">
        <title>Genome public.</title>
        <authorList>
            <person name="Liu C."/>
            <person name="Sun Q."/>
        </authorList>
    </citation>
    <scope>NUCLEOTIDE SEQUENCE [LARGE SCALE GENOMIC DNA]</scope>
    <source>
        <strain evidence="2 3">BX10</strain>
    </source>
</reference>
<dbReference type="Gene3D" id="3.40.50.10420">
    <property type="entry name" value="NagB/RpiA/CoA transferase-like"/>
    <property type="match status" value="1"/>
</dbReference>
<protein>
    <submittedName>
        <fullName evidence="2">Lactate utilization protein</fullName>
    </submittedName>
</protein>
<dbReference type="EMBL" id="JACRTJ010000008">
    <property type="protein sequence ID" value="MBC8598365.1"/>
    <property type="molecule type" value="Genomic_DNA"/>
</dbReference>
<dbReference type="RefSeq" id="WP_262427012.1">
    <property type="nucleotide sequence ID" value="NZ_JACRTJ010000008.1"/>
</dbReference>
<keyword evidence="3" id="KW-1185">Reference proteome</keyword>
<evidence type="ECO:0000313" key="2">
    <source>
        <dbReference type="EMBL" id="MBC8598365.1"/>
    </source>
</evidence>
<proteinExistence type="predicted"/>
<dbReference type="PANTHER" id="PTHR36179">
    <property type="entry name" value="LUD_DOM DOMAIN-CONTAINING PROTEIN"/>
    <property type="match status" value="1"/>
</dbReference>
<organism evidence="2 3">
    <name type="scientific">Enterocloster hominis</name>
    <name type="common">ex Liu et al. 2021</name>
    <dbReference type="NCBI Taxonomy" id="2763663"/>
    <lineage>
        <taxon>Bacteria</taxon>
        <taxon>Bacillati</taxon>
        <taxon>Bacillota</taxon>
        <taxon>Clostridia</taxon>
        <taxon>Lachnospirales</taxon>
        <taxon>Lachnospiraceae</taxon>
        <taxon>Enterocloster</taxon>
    </lineage>
</organism>
<evidence type="ECO:0000313" key="3">
    <source>
        <dbReference type="Proteomes" id="UP000647491"/>
    </source>
</evidence>
<dbReference type="Pfam" id="PF02589">
    <property type="entry name" value="LUD_dom"/>
    <property type="match status" value="1"/>
</dbReference>
<name>A0ABR7NQI1_9FIRM</name>
<evidence type="ECO:0000259" key="1">
    <source>
        <dbReference type="Pfam" id="PF02589"/>
    </source>
</evidence>